<evidence type="ECO:0000256" key="3">
    <source>
        <dbReference type="ARBA" id="ARBA00022448"/>
    </source>
</evidence>
<feature type="transmembrane region" description="Helical" evidence="9">
    <location>
        <begin position="354"/>
        <end position="382"/>
    </location>
</feature>
<evidence type="ECO:0000256" key="1">
    <source>
        <dbReference type="ARBA" id="ARBA00004141"/>
    </source>
</evidence>
<feature type="compositionally biased region" description="Low complexity" evidence="8">
    <location>
        <begin position="502"/>
        <end position="518"/>
    </location>
</feature>
<evidence type="ECO:0000256" key="6">
    <source>
        <dbReference type="ARBA" id="ARBA00023136"/>
    </source>
</evidence>
<dbReference type="GeneID" id="109587013"/>
<evidence type="ECO:0000259" key="10">
    <source>
        <dbReference type="Pfam" id="PF00909"/>
    </source>
</evidence>
<sequence length="518" mass="56816">MKPQFFEISDAVLWFFKFTFASNAATIIGGCLVTNRYKLRLPAAFISAFVISGIVHPVVARVIWSDYQSSLSPYRFCNESNVSQSYNCEAEMSLHKRLYILDFAGGGAVHLLGGVAGLLLCLLAKLNKYMDDKAQSNRPPGEQSIVVREEREVVKPEGFWDWMYPVHGGGESTNEAALGVFILWFCWFAFNCGSTESIESHEYTPYPYHAMPSIIAVNMIMAAASGGILAVMIASWAQIRSQSESMNANEIANGVLSALVAITSSCPFVEYWGACLIGAIAVIIYHVGCWLEYKLKIEDTARVVPVHGFCGLWSMLAVALFVVTKKSLCNLHATFEGLCYCSIRLPPLNFGERLAAQLLGATLMIGFTVAICGFMYGLLFLIPIPKVIPSHSTSKYGKCWNSCLFWVFNKVFGHSNIKLEGNLLFTGPGEIPDPTARMMGNLAQRDSENVHLYTSLEKNGREGNGDKREGNGGTANYGTVKETLGTVGTHNESYRRPVSPITGSSRSRGTNGSDELIL</sequence>
<dbReference type="GO" id="GO:0008519">
    <property type="term" value="F:ammonium channel activity"/>
    <property type="evidence" value="ECO:0007669"/>
    <property type="project" value="InterPro"/>
</dbReference>
<keyword evidence="6 9" id="KW-0472">Membrane</keyword>
<evidence type="ECO:0000256" key="4">
    <source>
        <dbReference type="ARBA" id="ARBA00022692"/>
    </source>
</evidence>
<feature type="region of interest" description="Disordered" evidence="8">
    <location>
        <begin position="456"/>
        <end position="518"/>
    </location>
</feature>
<evidence type="ECO:0000256" key="9">
    <source>
        <dbReference type="SAM" id="Phobius"/>
    </source>
</evidence>
<dbReference type="PROSITE" id="PS51257">
    <property type="entry name" value="PROKAR_LIPOPROTEIN"/>
    <property type="match status" value="1"/>
</dbReference>
<name>A0AAN0JP30_AMPQE</name>
<organism evidence="11 12">
    <name type="scientific">Amphimedon queenslandica</name>
    <name type="common">Sponge</name>
    <dbReference type="NCBI Taxonomy" id="400682"/>
    <lineage>
        <taxon>Eukaryota</taxon>
        <taxon>Metazoa</taxon>
        <taxon>Porifera</taxon>
        <taxon>Demospongiae</taxon>
        <taxon>Heteroscleromorpha</taxon>
        <taxon>Haplosclerida</taxon>
        <taxon>Niphatidae</taxon>
        <taxon>Amphimedon</taxon>
    </lineage>
</organism>
<evidence type="ECO:0000256" key="8">
    <source>
        <dbReference type="SAM" id="MobiDB-lite"/>
    </source>
</evidence>
<dbReference type="PANTHER" id="PTHR11730">
    <property type="entry name" value="AMMONIUM TRANSPORTER"/>
    <property type="match status" value="1"/>
</dbReference>
<dbReference type="EnsemblMetazoa" id="XM_020003236.1">
    <property type="protein sequence ID" value="XP_019858795.1"/>
    <property type="gene ID" value="LOC109587013"/>
</dbReference>
<dbReference type="SUPFAM" id="SSF111352">
    <property type="entry name" value="Ammonium transporter"/>
    <property type="match status" value="1"/>
</dbReference>
<dbReference type="GO" id="GO:0005886">
    <property type="term" value="C:plasma membrane"/>
    <property type="evidence" value="ECO:0007669"/>
    <property type="project" value="TreeGrafter"/>
</dbReference>
<evidence type="ECO:0000256" key="5">
    <source>
        <dbReference type="ARBA" id="ARBA00022989"/>
    </source>
</evidence>
<keyword evidence="5 9" id="KW-1133">Transmembrane helix</keyword>
<reference evidence="12" key="1">
    <citation type="journal article" date="2010" name="Nature">
        <title>The Amphimedon queenslandica genome and the evolution of animal complexity.</title>
        <authorList>
            <person name="Srivastava M."/>
            <person name="Simakov O."/>
            <person name="Chapman J."/>
            <person name="Fahey B."/>
            <person name="Gauthier M.E."/>
            <person name="Mitros T."/>
            <person name="Richards G.S."/>
            <person name="Conaco C."/>
            <person name="Dacre M."/>
            <person name="Hellsten U."/>
            <person name="Larroux C."/>
            <person name="Putnam N.H."/>
            <person name="Stanke M."/>
            <person name="Adamska M."/>
            <person name="Darling A."/>
            <person name="Degnan S.M."/>
            <person name="Oakley T.H."/>
            <person name="Plachetzki D.C."/>
            <person name="Zhai Y."/>
            <person name="Adamski M."/>
            <person name="Calcino A."/>
            <person name="Cummins S.F."/>
            <person name="Goodstein D.M."/>
            <person name="Harris C."/>
            <person name="Jackson D.J."/>
            <person name="Leys S.P."/>
            <person name="Shu S."/>
            <person name="Woodcroft B.J."/>
            <person name="Vervoort M."/>
            <person name="Kosik K.S."/>
            <person name="Manning G."/>
            <person name="Degnan B.M."/>
            <person name="Rokhsar D.S."/>
        </authorList>
    </citation>
    <scope>NUCLEOTIDE SEQUENCE [LARGE SCALE GENOMIC DNA]</scope>
</reference>
<accession>A0AAN0JP30</accession>
<dbReference type="Proteomes" id="UP000007879">
    <property type="component" value="Unassembled WGS sequence"/>
</dbReference>
<dbReference type="PANTHER" id="PTHR11730:SF6">
    <property type="entry name" value="AMMONIUM TRANSPORTER"/>
    <property type="match status" value="1"/>
</dbReference>
<dbReference type="InterPro" id="IPR024041">
    <property type="entry name" value="NH4_transpt_AmtB-like_dom"/>
</dbReference>
<keyword evidence="7" id="KW-0924">Ammonia transport</keyword>
<feature type="transmembrane region" description="Helical" evidence="9">
    <location>
        <begin position="12"/>
        <end position="33"/>
    </location>
</feature>
<keyword evidence="4 9" id="KW-0812">Transmembrane</keyword>
<feature type="transmembrane region" description="Helical" evidence="9">
    <location>
        <begin position="45"/>
        <end position="64"/>
    </location>
</feature>
<proteinExistence type="inferred from homology"/>
<feature type="transmembrane region" description="Helical" evidence="9">
    <location>
        <begin position="210"/>
        <end position="236"/>
    </location>
</feature>
<evidence type="ECO:0000256" key="7">
    <source>
        <dbReference type="ARBA" id="ARBA00023177"/>
    </source>
</evidence>
<dbReference type="GO" id="GO:0097272">
    <property type="term" value="P:ammonium homeostasis"/>
    <property type="evidence" value="ECO:0007669"/>
    <property type="project" value="TreeGrafter"/>
</dbReference>
<feature type="transmembrane region" description="Helical" evidence="9">
    <location>
        <begin position="303"/>
        <end position="323"/>
    </location>
</feature>
<feature type="transmembrane region" description="Helical" evidence="9">
    <location>
        <begin position="99"/>
        <end position="123"/>
    </location>
</feature>
<feature type="domain" description="Ammonium transporter AmtB-like" evidence="10">
    <location>
        <begin position="6"/>
        <end position="128"/>
    </location>
</feature>
<feature type="domain" description="Ammonium transporter AmtB-like" evidence="10">
    <location>
        <begin position="172"/>
        <end position="378"/>
    </location>
</feature>
<dbReference type="KEGG" id="aqu:109587013"/>
<dbReference type="Pfam" id="PF00909">
    <property type="entry name" value="Ammonium_transp"/>
    <property type="match status" value="2"/>
</dbReference>
<comment type="subcellular location">
    <subcellularLocation>
        <location evidence="1">Membrane</location>
        <topology evidence="1">Multi-pass membrane protein</topology>
    </subcellularLocation>
</comment>
<reference evidence="11" key="2">
    <citation type="submission" date="2024-06" db="UniProtKB">
        <authorList>
            <consortium name="EnsemblMetazoa"/>
        </authorList>
    </citation>
    <scope>IDENTIFICATION</scope>
</reference>
<dbReference type="RefSeq" id="XP_019858795.1">
    <property type="nucleotide sequence ID" value="XM_020003236.1"/>
</dbReference>
<dbReference type="InterPro" id="IPR029020">
    <property type="entry name" value="Ammonium/urea_transptr"/>
</dbReference>
<feature type="transmembrane region" description="Helical" evidence="9">
    <location>
        <begin position="271"/>
        <end position="291"/>
    </location>
</feature>
<protein>
    <recommendedName>
        <fullName evidence="10">Ammonium transporter AmtB-like domain-containing protein</fullName>
    </recommendedName>
</protein>
<evidence type="ECO:0000313" key="11">
    <source>
        <dbReference type="EnsemblMetazoa" id="XP_019858795.1"/>
    </source>
</evidence>
<comment type="similarity">
    <text evidence="2">Belongs to the ammonia transporter channel (TC 1.A.11.2) family.</text>
</comment>
<feature type="compositionally biased region" description="Basic and acidic residues" evidence="8">
    <location>
        <begin position="458"/>
        <end position="470"/>
    </location>
</feature>
<keyword evidence="3" id="KW-0813">Transport</keyword>
<dbReference type="Gene3D" id="1.10.3430.10">
    <property type="entry name" value="Ammonium transporter AmtB like domains"/>
    <property type="match status" value="1"/>
</dbReference>
<evidence type="ECO:0000256" key="2">
    <source>
        <dbReference type="ARBA" id="ARBA00005887"/>
    </source>
</evidence>
<dbReference type="AlphaFoldDB" id="A0AAN0JP30"/>
<keyword evidence="12" id="KW-1185">Reference proteome</keyword>
<evidence type="ECO:0000313" key="12">
    <source>
        <dbReference type="Proteomes" id="UP000007879"/>
    </source>
</evidence>